<accession>A0A3A1WQS5</accession>
<protein>
    <recommendedName>
        <fullName evidence="4">DUF4232 domain-containing protein</fullName>
    </recommendedName>
</protein>
<feature type="signal peptide" evidence="1">
    <location>
        <begin position="1"/>
        <end position="18"/>
    </location>
</feature>
<evidence type="ECO:0008006" key="4">
    <source>
        <dbReference type="Google" id="ProtNLM"/>
    </source>
</evidence>
<dbReference type="OrthoDB" id="8446614at2"/>
<proteinExistence type="predicted"/>
<evidence type="ECO:0000313" key="2">
    <source>
        <dbReference type="EMBL" id="RIY03406.1"/>
    </source>
</evidence>
<gene>
    <name evidence="2" type="ORF">D3218_01175</name>
</gene>
<sequence length="185" mass="19048">MHMSKQTFARNAAGIVLAALALGACSTSGGGGTVPAPSPAQQAASAGTVPDYCPQVSLREGTAILRRGSGDALQYIASIASTTRSCRVRDRQLYMEVGIAGRVVPGPAARPGSVQLPIRVAILDSGKLVYSQLGQQPVSTDPAGGPKEFRYVDRAIRIAVPQGRSLVVYAGFDEGPQGGKSRPGS</sequence>
<dbReference type="RefSeq" id="WP_119538064.1">
    <property type="nucleotide sequence ID" value="NZ_QYRN01000001.1"/>
</dbReference>
<name>A0A3A1WQS5_9HYPH</name>
<organism evidence="2 3">
    <name type="scientific">Aureimonas flava</name>
    <dbReference type="NCBI Taxonomy" id="2320271"/>
    <lineage>
        <taxon>Bacteria</taxon>
        <taxon>Pseudomonadati</taxon>
        <taxon>Pseudomonadota</taxon>
        <taxon>Alphaproteobacteria</taxon>
        <taxon>Hyphomicrobiales</taxon>
        <taxon>Aurantimonadaceae</taxon>
        <taxon>Aureimonas</taxon>
    </lineage>
</organism>
<reference evidence="3" key="1">
    <citation type="submission" date="2018-09" db="EMBL/GenBank/DDBJ databases">
        <authorList>
            <person name="Tuo L."/>
        </authorList>
    </citation>
    <scope>NUCLEOTIDE SEQUENCE [LARGE SCALE GENOMIC DNA]</scope>
    <source>
        <strain evidence="3">M2BS4Y-1</strain>
    </source>
</reference>
<keyword evidence="3" id="KW-1185">Reference proteome</keyword>
<feature type="chain" id="PRO_5017480089" description="DUF4232 domain-containing protein" evidence="1">
    <location>
        <begin position="19"/>
        <end position="185"/>
    </location>
</feature>
<dbReference type="EMBL" id="QYRN01000001">
    <property type="protein sequence ID" value="RIY03406.1"/>
    <property type="molecule type" value="Genomic_DNA"/>
</dbReference>
<evidence type="ECO:0000313" key="3">
    <source>
        <dbReference type="Proteomes" id="UP000265750"/>
    </source>
</evidence>
<keyword evidence="1" id="KW-0732">Signal</keyword>
<dbReference type="AlphaFoldDB" id="A0A3A1WQS5"/>
<dbReference type="Proteomes" id="UP000265750">
    <property type="component" value="Unassembled WGS sequence"/>
</dbReference>
<evidence type="ECO:0000256" key="1">
    <source>
        <dbReference type="SAM" id="SignalP"/>
    </source>
</evidence>
<comment type="caution">
    <text evidence="2">The sequence shown here is derived from an EMBL/GenBank/DDBJ whole genome shotgun (WGS) entry which is preliminary data.</text>
</comment>
<dbReference type="PROSITE" id="PS51257">
    <property type="entry name" value="PROKAR_LIPOPROTEIN"/>
    <property type="match status" value="1"/>
</dbReference>